<dbReference type="PROSITE" id="PS50031">
    <property type="entry name" value="EH"/>
    <property type="match status" value="1"/>
</dbReference>
<dbReference type="EMBL" id="SLWM01000024">
    <property type="protein sequence ID" value="TCO12895.1"/>
    <property type="molecule type" value="Genomic_DNA"/>
</dbReference>
<dbReference type="RefSeq" id="WP_132195183.1">
    <property type="nucleotide sequence ID" value="NZ_SLWM01000024.1"/>
</dbReference>
<dbReference type="InterPro" id="IPR000261">
    <property type="entry name" value="EH_dom"/>
</dbReference>
<protein>
    <submittedName>
        <fullName evidence="2">Phage baseplate assembly protein</fullName>
    </submittedName>
</protein>
<evidence type="ECO:0000313" key="2">
    <source>
        <dbReference type="EMBL" id="TCO12895.1"/>
    </source>
</evidence>
<reference evidence="2 3" key="1">
    <citation type="journal article" date="2015" name="Stand. Genomic Sci.">
        <title>Genomic Encyclopedia of Bacterial and Archaeal Type Strains, Phase III: the genomes of soil and plant-associated and newly described type strains.</title>
        <authorList>
            <person name="Whitman W.B."/>
            <person name="Woyke T."/>
            <person name="Klenk H.P."/>
            <person name="Zhou Y."/>
            <person name="Lilburn T.G."/>
            <person name="Beck B.J."/>
            <person name="De Vos P."/>
            <person name="Vandamme P."/>
            <person name="Eisen J.A."/>
            <person name="Garrity G."/>
            <person name="Hugenholtz P."/>
            <person name="Kyrpides N.C."/>
        </authorList>
    </citation>
    <scope>NUCLEOTIDE SEQUENCE [LARGE SCALE GENOMIC DNA]</scope>
    <source>
        <strain evidence="2 3">VKM Ac-2538</strain>
    </source>
</reference>
<evidence type="ECO:0000259" key="1">
    <source>
        <dbReference type="PROSITE" id="PS50031"/>
    </source>
</evidence>
<comment type="caution">
    <text evidence="2">The sequence shown here is derived from an EMBL/GenBank/DDBJ whole genome shotgun (WGS) entry which is preliminary data.</text>
</comment>
<accession>A0ABY2BBT3</accession>
<dbReference type="NCBIfam" id="TIGR02243">
    <property type="entry name" value="putative baseplate assembly protein"/>
    <property type="match status" value="1"/>
</dbReference>
<dbReference type="InterPro" id="IPR011749">
    <property type="entry name" value="CHP02243"/>
</dbReference>
<feature type="domain" description="EH" evidence="1">
    <location>
        <begin position="248"/>
        <end position="311"/>
    </location>
</feature>
<name>A0ABY2BBT3_9ACTN</name>
<dbReference type="Proteomes" id="UP000295818">
    <property type="component" value="Unassembled WGS sequence"/>
</dbReference>
<organism evidence="2 3">
    <name type="scientific">Kribbella orskensis</name>
    <dbReference type="NCBI Taxonomy" id="2512216"/>
    <lineage>
        <taxon>Bacteria</taxon>
        <taxon>Bacillati</taxon>
        <taxon>Actinomycetota</taxon>
        <taxon>Actinomycetes</taxon>
        <taxon>Propionibacteriales</taxon>
        <taxon>Kribbellaceae</taxon>
        <taxon>Kribbella</taxon>
    </lineage>
</organism>
<keyword evidence="3" id="KW-1185">Reference proteome</keyword>
<gene>
    <name evidence="2" type="ORF">EV644_12419</name>
</gene>
<proteinExistence type="predicted"/>
<evidence type="ECO:0000313" key="3">
    <source>
        <dbReference type="Proteomes" id="UP000295818"/>
    </source>
</evidence>
<sequence length="728" mass="78523">MTLIGPILDDRTFDELRAELLQRIPAYAPEWTNHNASDPGIALLELFAFLGESLLYRFNQIPEATKVAFLRLLDVAPIPARPARVLAVAETERPGGVQVLAKSELKGGAVSFETDGELYVWPLDALGIGKVKVLAPPEADAQESARRQDATRRLGLAGAAAVQFYEAAILPAELTPDNQTVVDVDSTADRALWVPLLRRDTTDVDELAGRTVFIGVALDDSIEKGFDLGSLDDKAAARYRSTGLDAAPPAALWRLWNPPAKKQVTPADSPGTFTALEVTNDSTEGLTTSGVVAITLPKSLPKLLVPPTGLLGSPPPLDGPEASRVIAWLQLSRPQNENDVIGRVRWVGANAVLAIQARTAQPELLGVGTGEADQAVELQYPPVLPGTIELDVEEAGRWREWTEVDRFTGEHPTERVYAVDLAAGQVRFGPGGPQARVPQIGERIRVRSYRYGGGVAGNVPAGSVNKLVGIAGVKLTNPLPAWGGRDTEALGDTLDRIPAEVHRRDRAVTPDDFRELASQVTGVHRAETLPFLHPDNPTDNAAGVVSVVVFPDQDLRNPGAPLPDRSLLRRVARHLDQRRLVTTELYVLPPEYRRIAVAAGVVVRAGYQVDAVRRWVELILRQFLAPVPPYGPDGTGWPLGRIVRAAELEAVAVQVEGVDYLAGLQLATVDGDVLTKVPLVQLRRWQVPEVTEVTVVEGTPLDAGQDYQPLPPSTPAGTVQVPLPRVVC</sequence>